<keyword evidence="2 6" id="KW-0812">Transmembrane</keyword>
<reference evidence="10" key="1">
    <citation type="submission" date="2024-04" db="EMBL/GenBank/DDBJ databases">
        <authorList>
            <person name="Shaw F."/>
            <person name="Minotto A."/>
        </authorList>
    </citation>
    <scope>NUCLEOTIDE SEQUENCE [LARGE SCALE GENOMIC DNA]</scope>
</reference>
<keyword evidence="3 6" id="KW-1133">Transmembrane helix</keyword>
<protein>
    <recommendedName>
        <fullName evidence="8">TM7S3/TM198-like domain-containing protein</fullName>
    </recommendedName>
</protein>
<feature type="transmembrane region" description="Helical" evidence="6">
    <location>
        <begin position="157"/>
        <end position="177"/>
    </location>
</feature>
<feature type="chain" id="PRO_5047318986" description="TM7S3/TM198-like domain-containing protein" evidence="7">
    <location>
        <begin position="25"/>
        <end position="366"/>
    </location>
</feature>
<comment type="subcellular location">
    <subcellularLocation>
        <location evidence="1">Membrane</location>
        <topology evidence="1">Multi-pass membrane protein</topology>
    </subcellularLocation>
</comment>
<keyword evidence="7" id="KW-0732">Signal</keyword>
<organism evidence="9 10">
    <name type="scientific">Somion occarium</name>
    <dbReference type="NCBI Taxonomy" id="3059160"/>
    <lineage>
        <taxon>Eukaryota</taxon>
        <taxon>Fungi</taxon>
        <taxon>Dikarya</taxon>
        <taxon>Basidiomycota</taxon>
        <taxon>Agaricomycotina</taxon>
        <taxon>Agaricomycetes</taxon>
        <taxon>Polyporales</taxon>
        <taxon>Cerrenaceae</taxon>
        <taxon>Somion</taxon>
    </lineage>
</organism>
<evidence type="ECO:0000256" key="4">
    <source>
        <dbReference type="ARBA" id="ARBA00023136"/>
    </source>
</evidence>
<feature type="transmembrane region" description="Helical" evidence="6">
    <location>
        <begin position="79"/>
        <end position="96"/>
    </location>
</feature>
<evidence type="ECO:0000256" key="3">
    <source>
        <dbReference type="ARBA" id="ARBA00022989"/>
    </source>
</evidence>
<dbReference type="InterPro" id="IPR025256">
    <property type="entry name" value="TM7S3/TM198-like_dom"/>
</dbReference>
<keyword evidence="4 6" id="KW-0472">Membrane</keyword>
<dbReference type="Proteomes" id="UP001497453">
    <property type="component" value="Chromosome 6"/>
</dbReference>
<evidence type="ECO:0000313" key="10">
    <source>
        <dbReference type="Proteomes" id="UP001497453"/>
    </source>
</evidence>
<name>A0ABP1DUL2_9APHY</name>
<accession>A0ABP1DUL2</accession>
<feature type="transmembrane region" description="Helical" evidence="6">
    <location>
        <begin position="133"/>
        <end position="152"/>
    </location>
</feature>
<dbReference type="EMBL" id="OZ037949">
    <property type="protein sequence ID" value="CAL1711491.1"/>
    <property type="molecule type" value="Genomic_DNA"/>
</dbReference>
<evidence type="ECO:0000256" key="1">
    <source>
        <dbReference type="ARBA" id="ARBA00004141"/>
    </source>
</evidence>
<feature type="signal peptide" evidence="7">
    <location>
        <begin position="1"/>
        <end position="24"/>
    </location>
</feature>
<evidence type="ECO:0000259" key="8">
    <source>
        <dbReference type="Pfam" id="PF13886"/>
    </source>
</evidence>
<evidence type="ECO:0000256" key="7">
    <source>
        <dbReference type="SAM" id="SignalP"/>
    </source>
</evidence>
<sequence length="366" mass="38949">MAALARLQLLVLTSCLLLVTTTSASPIGQPWLPSHLSARSDPVITAENGTMYAIDPSTMEPVPQGSASDGSGVDLNASALIWLVWSFVVGVPLALTGIRFWRLTTAASLGIACVVCVWAAFVNTLGPSGISDLLLTCLVMGAFGLGFFIGLFNLGRLAGITFLALSAGFSIGVRIVLFRDGLLVPSFFVNWIIATVCAVIGFVLVVVRQRLAILVSSASVGTFLIGLGVDLVINKQKGMSTGLRFLFDRNNSHLVDLFTRGWHPPISTIIILAVSLALIPPLAYTQHRIFKAPFTPERPPSVLISEPRESGEPLKQASSDSYAHTDKKINSTASSLQALLDKDGQPPPSPSSSGEDEKRSSSRFSM</sequence>
<feature type="domain" description="TM7S3/TM198-like" evidence="8">
    <location>
        <begin position="86"/>
        <end position="276"/>
    </location>
</feature>
<feature type="region of interest" description="Disordered" evidence="5">
    <location>
        <begin position="300"/>
        <end position="366"/>
    </location>
</feature>
<dbReference type="Pfam" id="PF13886">
    <property type="entry name" value="TM7S3_TM198"/>
    <property type="match status" value="1"/>
</dbReference>
<feature type="transmembrane region" description="Helical" evidence="6">
    <location>
        <begin position="103"/>
        <end position="121"/>
    </location>
</feature>
<evidence type="ECO:0000256" key="6">
    <source>
        <dbReference type="SAM" id="Phobius"/>
    </source>
</evidence>
<evidence type="ECO:0000256" key="2">
    <source>
        <dbReference type="ARBA" id="ARBA00022692"/>
    </source>
</evidence>
<gene>
    <name evidence="9" type="ORF">GFSPODELE1_LOCUS8362</name>
</gene>
<keyword evidence="10" id="KW-1185">Reference proteome</keyword>
<feature type="transmembrane region" description="Helical" evidence="6">
    <location>
        <begin position="183"/>
        <end position="204"/>
    </location>
</feature>
<evidence type="ECO:0000313" key="9">
    <source>
        <dbReference type="EMBL" id="CAL1711491.1"/>
    </source>
</evidence>
<feature type="transmembrane region" description="Helical" evidence="6">
    <location>
        <begin position="266"/>
        <end position="284"/>
    </location>
</feature>
<feature type="transmembrane region" description="Helical" evidence="6">
    <location>
        <begin position="211"/>
        <end position="233"/>
    </location>
</feature>
<proteinExistence type="predicted"/>
<evidence type="ECO:0000256" key="5">
    <source>
        <dbReference type="SAM" id="MobiDB-lite"/>
    </source>
</evidence>